<feature type="transmembrane region" description="Helical" evidence="1">
    <location>
        <begin position="36"/>
        <end position="53"/>
    </location>
</feature>
<evidence type="ECO:0000259" key="2">
    <source>
        <dbReference type="Pfam" id="PF22570"/>
    </source>
</evidence>
<keyword evidence="4" id="KW-1185">Reference proteome</keyword>
<dbReference type="KEGG" id="hsn:DV733_10030"/>
<dbReference type="PANTHER" id="PTHR40763:SF5">
    <property type="entry name" value="MEMBRANE PROTEIN"/>
    <property type="match status" value="1"/>
</dbReference>
<organism evidence="3 4">
    <name type="scientific">Halapricum salinum</name>
    <dbReference type="NCBI Taxonomy" id="1457250"/>
    <lineage>
        <taxon>Archaea</taxon>
        <taxon>Methanobacteriati</taxon>
        <taxon>Methanobacteriota</taxon>
        <taxon>Stenosarchaea group</taxon>
        <taxon>Halobacteria</taxon>
        <taxon>Halobacteriales</taxon>
        <taxon>Haloarculaceae</taxon>
        <taxon>Halapricum</taxon>
    </lineage>
</organism>
<accession>A0A4D6HCN2</accession>
<sequence length="224" mass="23847">MQTRRLPSQVVLGALVVVVGIVLLTETTGYADVDVFWTYVPSLFILLGVYAFVASGFRNVIGPLIIVGVAGAWQLVALEYLTAEEVVQFWPLLIVLLGLSIILGQYRSRAKSVEGTYVSALGIFGGSEKRASGAFTGADLTALFGGASLDLRDADPEDHPVHVSTTALFGGVEIVAPREWNVQLDVLPIFGGASDDRARSEDEHEHVDLVVTGFAAFGGVAIED</sequence>
<dbReference type="OrthoDB" id="253168at2157"/>
<proteinExistence type="predicted"/>
<feature type="transmembrane region" description="Helical" evidence="1">
    <location>
        <begin position="60"/>
        <end position="81"/>
    </location>
</feature>
<keyword evidence="1" id="KW-1133">Transmembrane helix</keyword>
<keyword evidence="1" id="KW-0472">Membrane</keyword>
<keyword evidence="1" id="KW-0812">Transmembrane</keyword>
<dbReference type="Proteomes" id="UP000296706">
    <property type="component" value="Chromosome"/>
</dbReference>
<dbReference type="PANTHER" id="PTHR40763">
    <property type="entry name" value="MEMBRANE PROTEIN-RELATED"/>
    <property type="match status" value="1"/>
</dbReference>
<dbReference type="InterPro" id="IPR054331">
    <property type="entry name" value="LiaF_TM"/>
</dbReference>
<evidence type="ECO:0000256" key="1">
    <source>
        <dbReference type="SAM" id="Phobius"/>
    </source>
</evidence>
<dbReference type="Pfam" id="PF22570">
    <property type="entry name" value="LiaF-TM"/>
    <property type="match status" value="1"/>
</dbReference>
<evidence type="ECO:0000313" key="3">
    <source>
        <dbReference type="EMBL" id="QCC51560.1"/>
    </source>
</evidence>
<dbReference type="STRING" id="1457250.GCA_000755225_00893"/>
<feature type="domain" description="LiaF transmembrane" evidence="2">
    <location>
        <begin position="12"/>
        <end position="108"/>
    </location>
</feature>
<dbReference type="RefSeq" id="WP_049994829.1">
    <property type="nucleotide sequence ID" value="NZ_CP031310.1"/>
</dbReference>
<dbReference type="GeneID" id="39848204"/>
<evidence type="ECO:0000313" key="4">
    <source>
        <dbReference type="Proteomes" id="UP000296706"/>
    </source>
</evidence>
<protein>
    <recommendedName>
        <fullName evidence="2">LiaF transmembrane domain-containing protein</fullName>
    </recommendedName>
</protein>
<name>A0A4D6HCN2_9EURY</name>
<feature type="transmembrane region" description="Helical" evidence="1">
    <location>
        <begin position="87"/>
        <end position="106"/>
    </location>
</feature>
<dbReference type="EMBL" id="CP031310">
    <property type="protein sequence ID" value="QCC51560.1"/>
    <property type="molecule type" value="Genomic_DNA"/>
</dbReference>
<dbReference type="AlphaFoldDB" id="A0A4D6HCN2"/>
<reference evidence="3 4" key="1">
    <citation type="journal article" date="2019" name="Nat. Commun.">
        <title>A new type of DNA phosphorothioation-based antiviral system in archaea.</title>
        <authorList>
            <person name="Xiong L."/>
            <person name="Liu S."/>
            <person name="Chen S."/>
            <person name="Xiao Y."/>
            <person name="Zhu B."/>
            <person name="Gao Y."/>
            <person name="Zhang Y."/>
            <person name="Chen B."/>
            <person name="Luo J."/>
            <person name="Deng Z."/>
            <person name="Chen X."/>
            <person name="Wang L."/>
            <person name="Chen S."/>
        </authorList>
    </citation>
    <scope>NUCLEOTIDE SEQUENCE [LARGE SCALE GENOMIC DNA]</scope>
    <source>
        <strain evidence="3 4">CBA1105</strain>
    </source>
</reference>
<gene>
    <name evidence="3" type="ORF">DV733_10030</name>
</gene>
<feature type="transmembrane region" description="Helical" evidence="1">
    <location>
        <begin position="12"/>
        <end position="30"/>
    </location>
</feature>